<dbReference type="Proteomes" id="UP000692954">
    <property type="component" value="Unassembled WGS sequence"/>
</dbReference>
<dbReference type="CDD" id="cd14014">
    <property type="entry name" value="STKc_PknB_like"/>
    <property type="match status" value="1"/>
</dbReference>
<dbReference type="PROSITE" id="PS50011">
    <property type="entry name" value="PROTEIN_KINASE_DOM"/>
    <property type="match status" value="1"/>
</dbReference>
<dbReference type="GO" id="GO:0005829">
    <property type="term" value="C:cytosol"/>
    <property type="evidence" value="ECO:0007669"/>
    <property type="project" value="TreeGrafter"/>
</dbReference>
<dbReference type="InterPro" id="IPR008271">
    <property type="entry name" value="Ser/Thr_kinase_AS"/>
</dbReference>
<evidence type="ECO:0000256" key="5">
    <source>
        <dbReference type="SAM" id="Coils"/>
    </source>
</evidence>
<keyword evidence="1" id="KW-0808">Transferase</keyword>
<dbReference type="InterPro" id="IPR045269">
    <property type="entry name" value="Atg1-like"/>
</dbReference>
<organism evidence="7 8">
    <name type="scientific">Paramecium sonneborni</name>
    <dbReference type="NCBI Taxonomy" id="65129"/>
    <lineage>
        <taxon>Eukaryota</taxon>
        <taxon>Sar</taxon>
        <taxon>Alveolata</taxon>
        <taxon>Ciliophora</taxon>
        <taxon>Intramacronucleata</taxon>
        <taxon>Oligohymenophorea</taxon>
        <taxon>Peniculida</taxon>
        <taxon>Parameciidae</taxon>
        <taxon>Paramecium</taxon>
    </lineage>
</organism>
<dbReference type="PROSITE" id="PS00108">
    <property type="entry name" value="PROTEIN_KINASE_ST"/>
    <property type="match status" value="1"/>
</dbReference>
<keyword evidence="5" id="KW-0175">Coiled coil</keyword>
<dbReference type="GO" id="GO:0000407">
    <property type="term" value="C:phagophore assembly site"/>
    <property type="evidence" value="ECO:0007669"/>
    <property type="project" value="TreeGrafter"/>
</dbReference>
<accession>A0A8S1M144</accession>
<feature type="coiled-coil region" evidence="5">
    <location>
        <begin position="433"/>
        <end position="460"/>
    </location>
</feature>
<gene>
    <name evidence="7" type="ORF">PSON_ATCC_30995.1.T0300206</name>
</gene>
<dbReference type="SMART" id="SM00220">
    <property type="entry name" value="S_TKc"/>
    <property type="match status" value="1"/>
</dbReference>
<evidence type="ECO:0000256" key="1">
    <source>
        <dbReference type="ARBA" id="ARBA00022679"/>
    </source>
</evidence>
<evidence type="ECO:0000256" key="4">
    <source>
        <dbReference type="ARBA" id="ARBA00022840"/>
    </source>
</evidence>
<evidence type="ECO:0000313" key="8">
    <source>
        <dbReference type="Proteomes" id="UP000692954"/>
    </source>
</evidence>
<dbReference type="AlphaFoldDB" id="A0A8S1M144"/>
<dbReference type="Pfam" id="PF00069">
    <property type="entry name" value="Pkinase"/>
    <property type="match status" value="1"/>
</dbReference>
<dbReference type="EMBL" id="CAJJDN010000030">
    <property type="protein sequence ID" value="CAD8073259.1"/>
    <property type="molecule type" value="Genomic_DNA"/>
</dbReference>
<dbReference type="GO" id="GO:0000045">
    <property type="term" value="P:autophagosome assembly"/>
    <property type="evidence" value="ECO:0007669"/>
    <property type="project" value="TreeGrafter"/>
</dbReference>
<keyword evidence="3" id="KW-0418">Kinase</keyword>
<dbReference type="PANTHER" id="PTHR24348:SF22">
    <property type="entry name" value="NON-SPECIFIC SERINE_THREONINE PROTEIN KINASE"/>
    <property type="match status" value="1"/>
</dbReference>
<name>A0A8S1M144_9CILI</name>
<dbReference type="OrthoDB" id="3256376at2759"/>
<dbReference type="GO" id="GO:0004674">
    <property type="term" value="F:protein serine/threonine kinase activity"/>
    <property type="evidence" value="ECO:0007669"/>
    <property type="project" value="InterPro"/>
</dbReference>
<evidence type="ECO:0000256" key="2">
    <source>
        <dbReference type="ARBA" id="ARBA00022741"/>
    </source>
</evidence>
<sequence length="520" mass="61313">MAEFHNRIIGRYICNNEKLLGKGLMCTVYEAKDIDTNKYVALKQIQKIPNSGSRVSAQKLKQSYDLEIEILKKCKKLAHNNNVITLLDNFETQDNYNIVLELCESNLKEYLEKNDNKRLKEQEAVDILIQIVEGEKCLHQINYCHRDIKPENILIKKGCVKITDVNLAKYLENLNFQETCSFVGTPFYIAPEVSSKGIYSPYKADIYSLGIVLYEMLYGLLNKQEEKIEIRKIIQSKQIKINPILENLILKMIDIDPQNRADWCYVSSCLYQYSISDKPLIKSQSIQVITSFYNNAWQEEFYFFNQIIQDYSQLSIKEQNIFLSPSAFLIIKLIYKLVEEKILQLLKENEILQKNNDKNQQNLEAQSKQLASLNENLMLLSQYQRQYLKEAKYWYIGQLNDQNQILCQSDDLKDEFRYKERSKNFAKHFQCYLADFFNQLNSIRCESEELEQKKKHLQLKLLIACDKNNDFLQVQEQLRKSQLYKDQNIVGFCQNLKNPEEIKQYIEALQPMVTKILHDQ</sequence>
<reference evidence="7" key="1">
    <citation type="submission" date="2021-01" db="EMBL/GenBank/DDBJ databases">
        <authorList>
            <consortium name="Genoscope - CEA"/>
            <person name="William W."/>
        </authorList>
    </citation>
    <scope>NUCLEOTIDE SEQUENCE</scope>
</reference>
<keyword evidence="8" id="KW-1185">Reference proteome</keyword>
<keyword evidence="4" id="KW-0067">ATP-binding</keyword>
<evidence type="ECO:0000256" key="3">
    <source>
        <dbReference type="ARBA" id="ARBA00022777"/>
    </source>
</evidence>
<dbReference type="GO" id="GO:0005524">
    <property type="term" value="F:ATP binding"/>
    <property type="evidence" value="ECO:0007669"/>
    <property type="project" value="UniProtKB-KW"/>
</dbReference>
<keyword evidence="2" id="KW-0547">Nucleotide-binding</keyword>
<dbReference type="InterPro" id="IPR000719">
    <property type="entry name" value="Prot_kinase_dom"/>
</dbReference>
<evidence type="ECO:0000313" key="7">
    <source>
        <dbReference type="EMBL" id="CAD8073259.1"/>
    </source>
</evidence>
<feature type="domain" description="Protein kinase" evidence="6">
    <location>
        <begin position="14"/>
        <end position="281"/>
    </location>
</feature>
<feature type="coiled-coil region" evidence="5">
    <location>
        <begin position="335"/>
        <end position="376"/>
    </location>
</feature>
<dbReference type="GO" id="GO:0005776">
    <property type="term" value="C:autophagosome"/>
    <property type="evidence" value="ECO:0007669"/>
    <property type="project" value="TreeGrafter"/>
</dbReference>
<dbReference type="GO" id="GO:0010506">
    <property type="term" value="P:regulation of autophagy"/>
    <property type="evidence" value="ECO:0007669"/>
    <property type="project" value="InterPro"/>
</dbReference>
<evidence type="ECO:0000259" key="6">
    <source>
        <dbReference type="PROSITE" id="PS50011"/>
    </source>
</evidence>
<comment type="caution">
    <text evidence="7">The sequence shown here is derived from an EMBL/GenBank/DDBJ whole genome shotgun (WGS) entry which is preliminary data.</text>
</comment>
<dbReference type="GO" id="GO:0016020">
    <property type="term" value="C:membrane"/>
    <property type="evidence" value="ECO:0007669"/>
    <property type="project" value="TreeGrafter"/>
</dbReference>
<protein>
    <recommendedName>
        <fullName evidence="6">Protein kinase domain-containing protein</fullName>
    </recommendedName>
</protein>
<proteinExistence type="predicted"/>
<dbReference type="PANTHER" id="PTHR24348">
    <property type="entry name" value="SERINE/THREONINE-PROTEIN KINASE UNC-51-RELATED"/>
    <property type="match status" value="1"/>
</dbReference>